<reference evidence="2 4" key="1">
    <citation type="submission" date="2017-12" db="EMBL/GenBank/DDBJ databases">
        <title>FDA dAtabase for Regulatory Grade micrObial Sequences (FDA-ARGOS): Supporting development and validation of Infectious Disease Dx tests.</title>
        <authorList>
            <person name="Hoffmann M."/>
            <person name="Allard M."/>
            <person name="Evans P."/>
            <person name="Brown E."/>
            <person name="Tallon L."/>
            <person name="Sadzewicz L."/>
            <person name="Sengamalay N."/>
            <person name="Ott S."/>
            <person name="Godinez A."/>
            <person name="Nagaraj S."/>
            <person name="Vavikolanu K."/>
            <person name="Aluvathingal J."/>
            <person name="Nadendla S."/>
            <person name="Sichtig H."/>
        </authorList>
    </citation>
    <scope>NUCLEOTIDE SEQUENCE [LARGE SCALE GENOMIC DNA]</scope>
    <source>
        <strain evidence="2 4">FDAARGOS_148</strain>
    </source>
</reference>
<comment type="caution">
    <text evidence="2">The sequence shown here is derived from an EMBL/GenBank/DDBJ whole genome shotgun (WGS) entry which is preliminary data.</text>
</comment>
<keyword evidence="1" id="KW-0472">Membrane</keyword>
<evidence type="ECO:0000256" key="1">
    <source>
        <dbReference type="SAM" id="Phobius"/>
    </source>
</evidence>
<dbReference type="EMBL" id="LORN02000007">
    <property type="protein sequence ID" value="PNN29588.1"/>
    <property type="molecule type" value="Genomic_DNA"/>
</dbReference>
<evidence type="ECO:0000313" key="2">
    <source>
        <dbReference type="EMBL" id="PNN29588.1"/>
    </source>
</evidence>
<sequence length="109" mass="11697">MYDVIAQMDFGALFQVIDFNAWDPEQFFKNGENIAKSIGGAFLGFLGVIAIIAGATYLAKIAFSKQQRGQYVIQALIAIVIGGALAFGSYSLFDSMAQGGFDKAEELGQ</sequence>
<feature type="transmembrane region" description="Helical" evidence="1">
    <location>
        <begin position="38"/>
        <end position="59"/>
    </location>
</feature>
<feature type="transmembrane region" description="Helical" evidence="1">
    <location>
        <begin position="71"/>
        <end position="93"/>
    </location>
</feature>
<accession>A0A2K0AX53</accession>
<name>A0A2K0AX53_STAHA</name>
<dbReference type="EMBL" id="LORN02000007">
    <property type="protein sequence ID" value="PNN29651.1"/>
    <property type="molecule type" value="Genomic_DNA"/>
</dbReference>
<keyword evidence="1" id="KW-0812">Transmembrane</keyword>
<evidence type="ECO:0000313" key="4">
    <source>
        <dbReference type="Proteomes" id="UP000053523"/>
    </source>
</evidence>
<evidence type="ECO:0000313" key="3">
    <source>
        <dbReference type="EMBL" id="PNN29651.1"/>
    </source>
</evidence>
<proteinExistence type="predicted"/>
<dbReference type="AlphaFoldDB" id="A0A2K0AX53"/>
<keyword evidence="1" id="KW-1133">Transmembrane helix</keyword>
<protein>
    <submittedName>
        <fullName evidence="2">Uncharacterized protein</fullName>
    </submittedName>
</protein>
<gene>
    <name evidence="2" type="ORF">AL503_002070</name>
    <name evidence="3" type="ORF">AL503_002390</name>
</gene>
<organism evidence="2 4">
    <name type="scientific">Staphylococcus haemolyticus</name>
    <dbReference type="NCBI Taxonomy" id="1283"/>
    <lineage>
        <taxon>Bacteria</taxon>
        <taxon>Bacillati</taxon>
        <taxon>Bacillota</taxon>
        <taxon>Bacilli</taxon>
        <taxon>Bacillales</taxon>
        <taxon>Staphylococcaceae</taxon>
        <taxon>Staphylococcus</taxon>
    </lineage>
</organism>
<dbReference type="Proteomes" id="UP000053523">
    <property type="component" value="Unassembled WGS sequence"/>
</dbReference>